<dbReference type="Gene3D" id="3.30.70.1070">
    <property type="entry name" value="Sporulation related repeat"/>
    <property type="match status" value="1"/>
</dbReference>
<proteinExistence type="predicted"/>
<gene>
    <name evidence="3" type="ORF">RM530_00820</name>
</gene>
<dbReference type="RefSeq" id="WP_311363301.1">
    <property type="nucleotide sequence ID" value="NZ_JAVRIC010000001.1"/>
</dbReference>
<organism evidence="3 4">
    <name type="scientific">Banduia mediterranea</name>
    <dbReference type="NCBI Taxonomy" id="3075609"/>
    <lineage>
        <taxon>Bacteria</taxon>
        <taxon>Pseudomonadati</taxon>
        <taxon>Pseudomonadota</taxon>
        <taxon>Gammaproteobacteria</taxon>
        <taxon>Nevskiales</taxon>
        <taxon>Algiphilaceae</taxon>
        <taxon>Banduia</taxon>
    </lineage>
</organism>
<name>A0ABU2WF34_9GAMM</name>
<evidence type="ECO:0000313" key="4">
    <source>
        <dbReference type="Proteomes" id="UP001254608"/>
    </source>
</evidence>
<feature type="domain" description="SPOR" evidence="2">
    <location>
        <begin position="259"/>
        <end position="338"/>
    </location>
</feature>
<feature type="compositionally biased region" description="Low complexity" evidence="1">
    <location>
        <begin position="247"/>
        <end position="256"/>
    </location>
</feature>
<dbReference type="Proteomes" id="UP001254608">
    <property type="component" value="Unassembled WGS sequence"/>
</dbReference>
<evidence type="ECO:0000313" key="3">
    <source>
        <dbReference type="EMBL" id="MDT0495909.1"/>
    </source>
</evidence>
<dbReference type="EMBL" id="JAVRIC010000001">
    <property type="protein sequence ID" value="MDT0495909.1"/>
    <property type="molecule type" value="Genomic_DNA"/>
</dbReference>
<dbReference type="PROSITE" id="PS51724">
    <property type="entry name" value="SPOR"/>
    <property type="match status" value="1"/>
</dbReference>
<reference evidence="3 4" key="1">
    <citation type="submission" date="2023-09" db="EMBL/GenBank/DDBJ databases">
        <authorList>
            <person name="Rey-Velasco X."/>
        </authorList>
    </citation>
    <scope>NUCLEOTIDE SEQUENCE [LARGE SCALE GENOMIC DNA]</scope>
    <source>
        <strain evidence="3 4">W345</strain>
    </source>
</reference>
<dbReference type="InterPro" id="IPR007730">
    <property type="entry name" value="SPOR-like_dom"/>
</dbReference>
<sequence length="339" mass="35554">MNSSRVQNRYPECSLLSGLALLVGIGGLHAANSTAGSTAVLDRAQLRPPAHIVHDGQTRSLSANASLSAGDRVNTGDNGRAAFVFPGGGYLSLGADASLRVHSVDAQPGSKTVVRLVLDRGVLRVDPRNGEDLRLNAGELRVRVYGADVWIGVETAGDTVCLLRGAVEFQYVAGGGDRIDRPGECVFMRSGSAALRYTPTQQILASKLNKADLGSASLSVSLPAPAAAQTPVAARPAPVVRAPPTPASTAPSASPPSGSLATHGWTVVVLSLTDAESAELEAEDFRDRGFDAHTFAQPVDGRVLHRIGIGRFATREEARQFAANVKARLHIDQAWVAQY</sequence>
<evidence type="ECO:0000259" key="2">
    <source>
        <dbReference type="PROSITE" id="PS51724"/>
    </source>
</evidence>
<keyword evidence="4" id="KW-1185">Reference proteome</keyword>
<dbReference type="SUPFAM" id="SSF110997">
    <property type="entry name" value="Sporulation related repeat"/>
    <property type="match status" value="1"/>
</dbReference>
<protein>
    <submittedName>
        <fullName evidence="3">SPOR domain-containing protein</fullName>
    </submittedName>
</protein>
<evidence type="ECO:0000256" key="1">
    <source>
        <dbReference type="SAM" id="MobiDB-lite"/>
    </source>
</evidence>
<dbReference type="Pfam" id="PF04773">
    <property type="entry name" value="FecR"/>
    <property type="match status" value="1"/>
</dbReference>
<dbReference type="InterPro" id="IPR036680">
    <property type="entry name" value="SPOR-like_sf"/>
</dbReference>
<feature type="region of interest" description="Disordered" evidence="1">
    <location>
        <begin position="232"/>
        <end position="259"/>
    </location>
</feature>
<accession>A0ABU2WF34</accession>
<dbReference type="Pfam" id="PF05036">
    <property type="entry name" value="SPOR"/>
    <property type="match status" value="1"/>
</dbReference>
<comment type="caution">
    <text evidence="3">The sequence shown here is derived from an EMBL/GenBank/DDBJ whole genome shotgun (WGS) entry which is preliminary data.</text>
</comment>
<dbReference type="InterPro" id="IPR006860">
    <property type="entry name" value="FecR"/>
</dbReference>